<protein>
    <submittedName>
        <fullName evidence="3">DUF1073 domain-containing protein</fullName>
    </submittedName>
</protein>
<feature type="region of interest" description="Disordered" evidence="1">
    <location>
        <begin position="409"/>
        <end position="454"/>
    </location>
</feature>
<evidence type="ECO:0000256" key="1">
    <source>
        <dbReference type="SAM" id="MobiDB-lite"/>
    </source>
</evidence>
<dbReference type="EMBL" id="CP029462">
    <property type="protein sequence ID" value="AXL21853.1"/>
    <property type="molecule type" value="Genomic_DNA"/>
</dbReference>
<dbReference type="OrthoDB" id="2019396at2"/>
<feature type="domain" description="Anti-CBASS protein Acb1-like N-terminal" evidence="2">
    <location>
        <begin position="39"/>
        <end position="391"/>
    </location>
</feature>
<name>A0A346B160_9FIRM</name>
<reference evidence="3 4" key="1">
    <citation type="submission" date="2018-05" db="EMBL/GenBank/DDBJ databases">
        <title>Complete genome sequence of Megasphaera sp. AJH120T, isolated from the ceca of a chicken.</title>
        <authorList>
            <person name="Maki J."/>
            <person name="Looft T."/>
        </authorList>
    </citation>
    <scope>NUCLEOTIDE SEQUENCE [LARGE SCALE GENOMIC DNA]</scope>
    <source>
        <strain evidence="3 4">AJH120</strain>
    </source>
</reference>
<feature type="compositionally biased region" description="Basic and acidic residues" evidence="1">
    <location>
        <begin position="411"/>
        <end position="430"/>
    </location>
</feature>
<dbReference type="NCBIfam" id="TIGR01555">
    <property type="entry name" value="phge_rel_HI1409"/>
    <property type="match status" value="1"/>
</dbReference>
<dbReference type="RefSeq" id="WP_107196335.1">
    <property type="nucleotide sequence ID" value="NZ_CP029462.1"/>
</dbReference>
<dbReference type="InterPro" id="IPR024459">
    <property type="entry name" value="Acb1-like_N"/>
</dbReference>
<evidence type="ECO:0000313" key="3">
    <source>
        <dbReference type="EMBL" id="AXL21853.1"/>
    </source>
</evidence>
<keyword evidence="4" id="KW-1185">Reference proteome</keyword>
<dbReference type="Pfam" id="PF06381">
    <property type="entry name" value="Phage_portal_3"/>
    <property type="match status" value="1"/>
</dbReference>
<dbReference type="AlphaFoldDB" id="A0A346B160"/>
<gene>
    <name evidence="3" type="ORF">DKB62_09925</name>
</gene>
<accession>A0A346B160</accession>
<dbReference type="InterPro" id="IPR006445">
    <property type="entry name" value="Phage-assoc_HI1409"/>
</dbReference>
<evidence type="ECO:0000313" key="4">
    <source>
        <dbReference type="Proteomes" id="UP000254337"/>
    </source>
</evidence>
<evidence type="ECO:0000259" key="2">
    <source>
        <dbReference type="Pfam" id="PF06381"/>
    </source>
</evidence>
<dbReference type="Proteomes" id="UP000254337">
    <property type="component" value="Chromosome"/>
</dbReference>
<dbReference type="KEGG" id="meg:DKB62_09925"/>
<proteinExistence type="predicted"/>
<sequence>MAERFDGFFNAFIGHGTHGRDPFSNYIYTPSRMMTDWECADMFTYNGIAQKIITAPADEAVKEGFTLKDGEAEMEEQTKAVLSVMEDLEWEQRFSEALSWDRLYGGSAVLMMADDGTAELSEPLNESALRSIERLVVIEAPDITTSDAMLYSDPRSQLYGRPEFYNVTGYYGGRFTVHESRLLMFRGGVLPREQRRQRADWGAKVYEKMFNDLMRYDSALSLALMALSRLSQGVMKLNGLAGKLATDDGEQQVMKRLQLIDMARHMMNTIALDNEDDYRLENMAIGGVTNIIDQFQTAISAVTEIPVTVLFGVSPGGLNSTGKADFENYYNMVRRIQKRTLKPQLSRLIDLLGQCSDYGLNLPDKYTLEFNPLWQPTEKEQADTEYVKAQTKEREAATAKTYYDMNALDGSEMRDTLEKNGDYELDRSLDDTIQNSRLGLEPGQPQPNTEGNDE</sequence>
<organism evidence="3 4">
    <name type="scientific">Megasphaera stantonii</name>
    <dbReference type="NCBI Taxonomy" id="2144175"/>
    <lineage>
        <taxon>Bacteria</taxon>
        <taxon>Bacillati</taxon>
        <taxon>Bacillota</taxon>
        <taxon>Negativicutes</taxon>
        <taxon>Veillonellales</taxon>
        <taxon>Veillonellaceae</taxon>
        <taxon>Megasphaera</taxon>
    </lineage>
</organism>